<dbReference type="OrthoDB" id="10055415at2759"/>
<organism evidence="2 3">
    <name type="scientific">Mytilus edulis</name>
    <name type="common">Blue mussel</name>
    <dbReference type="NCBI Taxonomy" id="6550"/>
    <lineage>
        <taxon>Eukaryota</taxon>
        <taxon>Metazoa</taxon>
        <taxon>Spiralia</taxon>
        <taxon>Lophotrochozoa</taxon>
        <taxon>Mollusca</taxon>
        <taxon>Bivalvia</taxon>
        <taxon>Autobranchia</taxon>
        <taxon>Pteriomorphia</taxon>
        <taxon>Mytilida</taxon>
        <taxon>Mytiloidea</taxon>
        <taxon>Mytilidae</taxon>
        <taxon>Mytilinae</taxon>
        <taxon>Mytilus</taxon>
    </lineage>
</organism>
<accession>A0A8S3RM89</accession>
<reference evidence="2" key="1">
    <citation type="submission" date="2021-03" db="EMBL/GenBank/DDBJ databases">
        <authorList>
            <person name="Bekaert M."/>
        </authorList>
    </citation>
    <scope>NUCLEOTIDE SEQUENCE</scope>
</reference>
<feature type="region of interest" description="Disordered" evidence="1">
    <location>
        <begin position="1"/>
        <end position="48"/>
    </location>
</feature>
<dbReference type="AlphaFoldDB" id="A0A8S3RM89"/>
<evidence type="ECO:0000313" key="2">
    <source>
        <dbReference type="EMBL" id="CAG2209748.1"/>
    </source>
</evidence>
<protein>
    <submittedName>
        <fullName evidence="2">Uncharacterized protein</fullName>
    </submittedName>
</protein>
<evidence type="ECO:0000256" key="1">
    <source>
        <dbReference type="SAM" id="MobiDB-lite"/>
    </source>
</evidence>
<dbReference type="EMBL" id="CAJPWZ010001211">
    <property type="protein sequence ID" value="CAG2209748.1"/>
    <property type="molecule type" value="Genomic_DNA"/>
</dbReference>
<keyword evidence="3" id="KW-1185">Reference proteome</keyword>
<gene>
    <name evidence="2" type="ORF">MEDL_23866</name>
</gene>
<comment type="caution">
    <text evidence="2">The sequence shown here is derived from an EMBL/GenBank/DDBJ whole genome shotgun (WGS) entry which is preliminary data.</text>
</comment>
<dbReference type="Proteomes" id="UP000683360">
    <property type="component" value="Unassembled WGS sequence"/>
</dbReference>
<feature type="region of interest" description="Disordered" evidence="1">
    <location>
        <begin position="80"/>
        <end position="122"/>
    </location>
</feature>
<feature type="region of interest" description="Disordered" evidence="1">
    <location>
        <begin position="352"/>
        <end position="376"/>
    </location>
</feature>
<feature type="compositionally biased region" description="Polar residues" evidence="1">
    <location>
        <begin position="360"/>
        <end position="370"/>
    </location>
</feature>
<sequence length="376" mass="42143">MTKDKEKQKKRKKGNRGSSGSDSQQDCKPKHFKPEDPTSSNHDTSISVSELLNQTNSILYDSSEKFDELDNSVFADLYSDQLNPSKTPKPPKKTKTPKSNTKETKMASSSNPQKQADVDSPVSDKLDTLIKVVQDLKIGQEGMKRMFESKLDKLKTDLIASVDNKIRTLRDEISLDLARETNRTDQIINTIQSIQSRIDNVEEQGKQINSHLLNSNDNGILSTVQPLNPLDNNEITITASGIPVTEGENLIQKAESLISALGDEVTQNVRVTGAVRLPTRSTNRPGIVKISFRNTHEKVQVLRNKMKLKDNAIYNKVYIKSSKSRIERLIEMNAHAVLRNLPNAQARSLRVDANGRIKSRNLQPTTQPETQENDHP</sequence>
<feature type="compositionally biased region" description="Basic and acidic residues" evidence="1">
    <location>
        <begin position="25"/>
        <end position="36"/>
    </location>
</feature>
<name>A0A8S3RM89_MYTED</name>
<proteinExistence type="predicted"/>
<evidence type="ECO:0000313" key="3">
    <source>
        <dbReference type="Proteomes" id="UP000683360"/>
    </source>
</evidence>
<feature type="compositionally biased region" description="Polar residues" evidence="1">
    <location>
        <begin position="37"/>
        <end position="48"/>
    </location>
</feature>